<dbReference type="PATRIC" id="fig|768486.3.peg.179"/>
<sequence length="43" mass="4945">MSLADWKIDSLNEGLSGQNNIRSLSQKKIKNREHQSLVFPVFD</sequence>
<evidence type="ECO:0000313" key="2">
    <source>
        <dbReference type="Proteomes" id="UP000002895"/>
    </source>
</evidence>
<protein>
    <submittedName>
        <fullName evidence="1">Uncharacterized protein</fullName>
    </submittedName>
</protein>
<organism evidence="1 2">
    <name type="scientific">Enterococcus hirae (strain ATCC 9790 / DSM 20160 / JCM 8729 / LMG 6399 / NBRC 3181 / NCIMB 6459 / NCDO 1258 / NCTC 12367 / WDCM 00089 / R)</name>
    <dbReference type="NCBI Taxonomy" id="768486"/>
    <lineage>
        <taxon>Bacteria</taxon>
        <taxon>Bacillati</taxon>
        <taxon>Bacillota</taxon>
        <taxon>Bacilli</taxon>
        <taxon>Lactobacillales</taxon>
        <taxon>Enterococcaceae</taxon>
        <taxon>Enterococcus</taxon>
    </lineage>
</organism>
<dbReference type="KEGG" id="ehr:EHR_00940"/>
<reference evidence="1 2" key="1">
    <citation type="journal article" date="2012" name="J. Bacteriol.">
        <title>Genome sequence of Enterococcus hirae (Streptococcus faecalis) ATCC 9790, a model organism for the study of ion transport, bioenergetics, and copper homeostasis.</title>
        <authorList>
            <person name="Gaechter T."/>
            <person name="Wunderlin C."/>
            <person name="Schmidheini T."/>
            <person name="Solioz M."/>
        </authorList>
    </citation>
    <scope>NUCLEOTIDE SEQUENCE [LARGE SCALE GENOMIC DNA]</scope>
    <source>
        <strain evidence="2">ATCC 9790 / DSM 20160 / JCM 8729 / LMG 6399 / NBRC 3181 / NCIMB 6459 / NCDO 1258 / NCTC 12367 / WDCM 00089 / R</strain>
    </source>
</reference>
<proteinExistence type="predicted"/>
<dbReference type="EMBL" id="CP003504">
    <property type="protein sequence ID" value="AFM69182.1"/>
    <property type="molecule type" value="Genomic_DNA"/>
</dbReference>
<name>I6SV05_ENTHA</name>
<accession>I6SV05</accession>
<dbReference type="HOGENOM" id="CLU_3233284_0_0_9"/>
<dbReference type="AlphaFoldDB" id="I6SV05"/>
<gene>
    <name evidence="1" type="ordered locus">EHR_00940</name>
</gene>
<dbReference type="Proteomes" id="UP000002895">
    <property type="component" value="Chromosome"/>
</dbReference>
<evidence type="ECO:0000313" key="1">
    <source>
        <dbReference type="EMBL" id="AFM69182.1"/>
    </source>
</evidence>
<keyword evidence="2" id="KW-1185">Reference proteome</keyword>